<dbReference type="EMBL" id="NXLR01000003">
    <property type="protein sequence ID" value="RDU60512.1"/>
    <property type="molecule type" value="Genomic_DNA"/>
</dbReference>
<evidence type="ECO:0000259" key="8">
    <source>
        <dbReference type="PROSITE" id="PS52029"/>
    </source>
</evidence>
<evidence type="ECO:0000313" key="9">
    <source>
        <dbReference type="EMBL" id="RDU60512.1"/>
    </source>
</evidence>
<feature type="active site" description="Proton donor/acceptor" evidence="7">
    <location>
        <position position="167"/>
    </location>
</feature>
<dbReference type="GO" id="GO:0009252">
    <property type="term" value="P:peptidoglycan biosynthetic process"/>
    <property type="evidence" value="ECO:0007669"/>
    <property type="project" value="UniProtKB-UniPathway"/>
</dbReference>
<evidence type="ECO:0000256" key="3">
    <source>
        <dbReference type="ARBA" id="ARBA00022679"/>
    </source>
</evidence>
<dbReference type="PROSITE" id="PS52029">
    <property type="entry name" value="LD_TPASE"/>
    <property type="match status" value="1"/>
</dbReference>
<dbReference type="Pfam" id="PF24125">
    <property type="entry name" value="Cds6_C"/>
    <property type="match status" value="1"/>
</dbReference>
<evidence type="ECO:0000313" key="10">
    <source>
        <dbReference type="Proteomes" id="UP000256599"/>
    </source>
</evidence>
<dbReference type="Proteomes" id="UP000256599">
    <property type="component" value="Unassembled WGS sequence"/>
</dbReference>
<accession>A0A3D8I5U0</accession>
<dbReference type="UniPathway" id="UPA00219"/>
<dbReference type="Pfam" id="PF03734">
    <property type="entry name" value="YkuD"/>
    <property type="match status" value="1"/>
</dbReference>
<keyword evidence="6 7" id="KW-0961">Cell wall biogenesis/degradation</keyword>
<comment type="caution">
    <text evidence="9">The sequence shown here is derived from an EMBL/GenBank/DDBJ whole genome shotgun (WGS) entry which is preliminary data.</text>
</comment>
<dbReference type="InterPro" id="IPR032710">
    <property type="entry name" value="NTF2-like_dom_sf"/>
</dbReference>
<keyword evidence="5 7" id="KW-0573">Peptidoglycan synthesis</keyword>
<dbReference type="AlphaFoldDB" id="A0A3D8I5U0"/>
<evidence type="ECO:0000256" key="6">
    <source>
        <dbReference type="ARBA" id="ARBA00023316"/>
    </source>
</evidence>
<organism evidence="9 10">
    <name type="scientific">Helicobacter marmotae</name>
    <dbReference type="NCBI Taxonomy" id="152490"/>
    <lineage>
        <taxon>Bacteria</taxon>
        <taxon>Pseudomonadati</taxon>
        <taxon>Campylobacterota</taxon>
        <taxon>Epsilonproteobacteria</taxon>
        <taxon>Campylobacterales</taxon>
        <taxon>Helicobacteraceae</taxon>
        <taxon>Helicobacter</taxon>
    </lineage>
</organism>
<comment type="pathway">
    <text evidence="1 7">Cell wall biogenesis; peptidoglycan biosynthesis.</text>
</comment>
<dbReference type="InterPro" id="IPR056203">
    <property type="entry name" value="Cds6_C"/>
</dbReference>
<keyword evidence="4 7" id="KW-0133">Cell shape</keyword>
<dbReference type="CDD" id="cd16913">
    <property type="entry name" value="YkuD_like"/>
    <property type="match status" value="1"/>
</dbReference>
<dbReference type="GO" id="GO:0004180">
    <property type="term" value="F:carboxypeptidase activity"/>
    <property type="evidence" value="ECO:0007669"/>
    <property type="project" value="UniProtKB-ARBA"/>
</dbReference>
<dbReference type="OrthoDB" id="9809748at2"/>
<reference evidence="9 10" key="1">
    <citation type="submission" date="2018-04" db="EMBL/GenBank/DDBJ databases">
        <title>Novel Campyloabacter and Helicobacter Species and Strains.</title>
        <authorList>
            <person name="Mannion A.J."/>
            <person name="Shen Z."/>
            <person name="Fox J.G."/>
        </authorList>
    </citation>
    <scope>NUCLEOTIDE SEQUENCE [LARGE SCALE GENOMIC DNA]</scope>
    <source>
        <strain evidence="9 10">MIT 98-6070</strain>
    </source>
</reference>
<keyword evidence="3" id="KW-0808">Transferase</keyword>
<protein>
    <submittedName>
        <fullName evidence="9">Peptidase</fullName>
    </submittedName>
</protein>
<evidence type="ECO:0000256" key="5">
    <source>
        <dbReference type="ARBA" id="ARBA00022984"/>
    </source>
</evidence>
<evidence type="ECO:0000256" key="1">
    <source>
        <dbReference type="ARBA" id="ARBA00004752"/>
    </source>
</evidence>
<evidence type="ECO:0000256" key="2">
    <source>
        <dbReference type="ARBA" id="ARBA00005992"/>
    </source>
</evidence>
<sequence>MSNRLKKYLIYVVITGFMGHLYAFDVQLMNLVSEYKKNGIGAIETKLEGYLLDKEYWIEYLKDNATEYGYFEDLQFLFVSDKSAPTLTLYELVGSSLKELGTSSALVAKGKGNKYKEGDLTTPIGSYDLNARLTGLDQYYGPLAFSTSYPNVYDRSLKKTGGGIWIHGLPLNGNREELNTRGCIAIDNDLLKKYDSLIDWKKTMLITYEGVFKPASVDELALILSSFYQWKHVWQKSDLASYLSFYDEKDFYRPDGMSFESFKAHKKSVFAKNESKNIRVSNINVSIYPNEAHRNMYRISFTQDYKATLNGKPSFSSVGRKDMYVVLENGKMKILSER</sequence>
<dbReference type="InterPro" id="IPR038063">
    <property type="entry name" value="Transpep_catalytic_dom"/>
</dbReference>
<keyword evidence="10" id="KW-1185">Reference proteome</keyword>
<feature type="domain" description="L,D-TPase catalytic" evidence="8">
    <location>
        <begin position="76"/>
        <end position="208"/>
    </location>
</feature>
<comment type="similarity">
    <text evidence="2">Belongs to the YkuD family.</text>
</comment>
<dbReference type="SUPFAM" id="SSF141523">
    <property type="entry name" value="L,D-transpeptidase catalytic domain-like"/>
    <property type="match status" value="1"/>
</dbReference>
<dbReference type="PANTHER" id="PTHR36699">
    <property type="entry name" value="LD-TRANSPEPTIDASE"/>
    <property type="match status" value="1"/>
</dbReference>
<dbReference type="PANTHER" id="PTHR36699:SF1">
    <property type="entry name" value="L,D-TRANSPEPTIDASE YAFK-RELATED"/>
    <property type="match status" value="1"/>
</dbReference>
<dbReference type="RefSeq" id="WP_104699334.1">
    <property type="nucleotide sequence ID" value="NZ_FZPP01000004.1"/>
</dbReference>
<gene>
    <name evidence="9" type="ORF">CQA63_02890</name>
</gene>
<proteinExistence type="inferred from homology"/>
<evidence type="ECO:0000256" key="4">
    <source>
        <dbReference type="ARBA" id="ARBA00022960"/>
    </source>
</evidence>
<dbReference type="GO" id="GO:0016740">
    <property type="term" value="F:transferase activity"/>
    <property type="evidence" value="ECO:0007669"/>
    <property type="project" value="UniProtKB-KW"/>
</dbReference>
<feature type="active site" description="Nucleophile" evidence="7">
    <location>
        <position position="183"/>
    </location>
</feature>
<dbReference type="GO" id="GO:0008360">
    <property type="term" value="P:regulation of cell shape"/>
    <property type="evidence" value="ECO:0007669"/>
    <property type="project" value="UniProtKB-UniRule"/>
</dbReference>
<name>A0A3D8I5U0_9HELI</name>
<dbReference type="Gene3D" id="2.40.440.10">
    <property type="entry name" value="L,D-transpeptidase catalytic domain-like"/>
    <property type="match status" value="1"/>
</dbReference>
<dbReference type="GO" id="GO:0071555">
    <property type="term" value="P:cell wall organization"/>
    <property type="evidence" value="ECO:0007669"/>
    <property type="project" value="UniProtKB-UniRule"/>
</dbReference>
<dbReference type="InterPro" id="IPR005490">
    <property type="entry name" value="LD_TPept_cat_dom"/>
</dbReference>
<evidence type="ECO:0000256" key="7">
    <source>
        <dbReference type="PROSITE-ProRule" id="PRU01373"/>
    </source>
</evidence>
<dbReference type="SUPFAM" id="SSF54427">
    <property type="entry name" value="NTF2-like"/>
    <property type="match status" value="1"/>
</dbReference>